<gene>
    <name evidence="9" type="primary">PGAP3-L</name>
    <name evidence="9" type="ORF">Hamer_G021898</name>
</gene>
<evidence type="ECO:0000256" key="7">
    <source>
        <dbReference type="ARBA" id="ARBA00023136"/>
    </source>
</evidence>
<feature type="transmembrane region" description="Helical" evidence="8">
    <location>
        <begin position="276"/>
        <end position="298"/>
    </location>
</feature>
<feature type="transmembrane region" description="Helical" evidence="8">
    <location>
        <begin position="137"/>
        <end position="156"/>
    </location>
</feature>
<dbReference type="PANTHER" id="PTHR13148">
    <property type="entry name" value="PER1-RELATED"/>
    <property type="match status" value="1"/>
</dbReference>
<evidence type="ECO:0000256" key="4">
    <source>
        <dbReference type="ARBA" id="ARBA00022692"/>
    </source>
</evidence>
<dbReference type="GO" id="GO:0016788">
    <property type="term" value="F:hydrolase activity, acting on ester bonds"/>
    <property type="evidence" value="ECO:0007669"/>
    <property type="project" value="TreeGrafter"/>
</dbReference>
<evidence type="ECO:0000256" key="6">
    <source>
        <dbReference type="ARBA" id="ARBA00022989"/>
    </source>
</evidence>
<evidence type="ECO:0000313" key="10">
    <source>
        <dbReference type="Proteomes" id="UP000747542"/>
    </source>
</evidence>
<evidence type="ECO:0000256" key="5">
    <source>
        <dbReference type="ARBA" id="ARBA00022729"/>
    </source>
</evidence>
<dbReference type="Pfam" id="PF04080">
    <property type="entry name" value="Per1"/>
    <property type="match status" value="1"/>
</dbReference>
<feature type="chain" id="PRO_5035341188" description="Post-GPI attachment to proteins factor 3" evidence="8">
    <location>
        <begin position="19"/>
        <end position="338"/>
    </location>
</feature>
<organism evidence="9 10">
    <name type="scientific">Homarus americanus</name>
    <name type="common">American lobster</name>
    <dbReference type="NCBI Taxonomy" id="6706"/>
    <lineage>
        <taxon>Eukaryota</taxon>
        <taxon>Metazoa</taxon>
        <taxon>Ecdysozoa</taxon>
        <taxon>Arthropoda</taxon>
        <taxon>Crustacea</taxon>
        <taxon>Multicrustacea</taxon>
        <taxon>Malacostraca</taxon>
        <taxon>Eumalacostraca</taxon>
        <taxon>Eucarida</taxon>
        <taxon>Decapoda</taxon>
        <taxon>Pleocyemata</taxon>
        <taxon>Astacidea</taxon>
        <taxon>Nephropoidea</taxon>
        <taxon>Nephropidae</taxon>
        <taxon>Homarus</taxon>
    </lineage>
</organism>
<comment type="similarity">
    <text evidence="2 8">Belongs to the PGAP3 family.</text>
</comment>
<keyword evidence="3 8" id="KW-0337">GPI-anchor biosynthesis</keyword>
<evidence type="ECO:0000256" key="2">
    <source>
        <dbReference type="ARBA" id="ARBA00006387"/>
    </source>
</evidence>
<keyword evidence="5 8" id="KW-0732">Signal</keyword>
<comment type="caution">
    <text evidence="8">Lacks conserved residue(s) required for the propagation of feature annotation.</text>
</comment>
<dbReference type="GO" id="GO:0000139">
    <property type="term" value="C:Golgi membrane"/>
    <property type="evidence" value="ECO:0007669"/>
    <property type="project" value="UniProtKB-SubCell"/>
</dbReference>
<keyword evidence="6 8" id="KW-1133">Transmembrane helix</keyword>
<evidence type="ECO:0000313" key="9">
    <source>
        <dbReference type="EMBL" id="KAG7177948.1"/>
    </source>
</evidence>
<keyword evidence="10" id="KW-1185">Reference proteome</keyword>
<dbReference type="EMBL" id="JAHLQT010000907">
    <property type="protein sequence ID" value="KAG7177948.1"/>
    <property type="molecule type" value="Genomic_DNA"/>
</dbReference>
<feature type="transmembrane region" description="Helical" evidence="8">
    <location>
        <begin position="197"/>
        <end position="214"/>
    </location>
</feature>
<sequence length="338" mass="38945">MWLLWSLGTLLIVGVAQASKGDNSNEYTGCYHVCHFNNCTSRLGIAAYESSQSLSEKILQWTCDDECQYYCMWRTTQIFLDRGMDIPQFFGKWPFARIWGMQEPAAVLFSVLNLMAHLINLRRFRQSVPPNAPMYKIWHLHAGICINAWVWSVVFHARDTPWTERLDYFFAFSMVLFSLFGLVIRLLGPQLKVYKEAAAVVGVLFFGYHVWYLTKGRFDYGYNMTVNVVVGVLNGSGWLAWAVPRLKSRPYIQWCVFTVVGAMASMLLELGDFPPLFWAVDAHALWHLATSPLPFMWYREKTRVKLRGNGTVSYEEYYVSCASLTRLIKWLSVLDAAI</sequence>
<feature type="signal peptide" evidence="8">
    <location>
        <begin position="1"/>
        <end position="18"/>
    </location>
</feature>
<comment type="caution">
    <text evidence="9">The sequence shown here is derived from an EMBL/GenBank/DDBJ whole genome shotgun (WGS) entry which is preliminary data.</text>
</comment>
<dbReference type="InterPro" id="IPR007217">
    <property type="entry name" value="Per1-like"/>
</dbReference>
<evidence type="ECO:0000256" key="3">
    <source>
        <dbReference type="ARBA" id="ARBA00022502"/>
    </source>
</evidence>
<evidence type="ECO:0000256" key="1">
    <source>
        <dbReference type="ARBA" id="ARBA00004127"/>
    </source>
</evidence>
<keyword evidence="8" id="KW-0333">Golgi apparatus</keyword>
<feature type="transmembrane region" description="Helical" evidence="8">
    <location>
        <begin position="220"/>
        <end position="239"/>
    </location>
</feature>
<feature type="non-terminal residue" evidence="9">
    <location>
        <position position="1"/>
    </location>
</feature>
<comment type="subcellular location">
    <subcellularLocation>
        <location evidence="1">Endomembrane system</location>
        <topology evidence="1">Multi-pass membrane protein</topology>
    </subcellularLocation>
    <subcellularLocation>
        <location evidence="8">Golgi apparatus membrane</location>
        <topology evidence="8">Multi-pass membrane protein</topology>
    </subcellularLocation>
</comment>
<evidence type="ECO:0000256" key="8">
    <source>
        <dbReference type="RuleBase" id="RU365066"/>
    </source>
</evidence>
<dbReference type="GO" id="GO:0005789">
    <property type="term" value="C:endoplasmic reticulum membrane"/>
    <property type="evidence" value="ECO:0007669"/>
    <property type="project" value="TreeGrafter"/>
</dbReference>
<comment type="function">
    <text evidence="8">Involved in the lipid remodeling steps of GPI-anchor maturation.</text>
</comment>
<dbReference type="AlphaFoldDB" id="A0A8J5TVQ8"/>
<accession>A0A8J5TVQ8</accession>
<dbReference type="Proteomes" id="UP000747542">
    <property type="component" value="Unassembled WGS sequence"/>
</dbReference>
<proteinExistence type="inferred from homology"/>
<dbReference type="PANTHER" id="PTHR13148:SF0">
    <property type="entry name" value="POST-GPI ATTACHMENT TO PROTEINS FACTOR 3"/>
    <property type="match status" value="1"/>
</dbReference>
<name>A0A8J5TVQ8_HOMAM</name>
<feature type="transmembrane region" description="Helical" evidence="8">
    <location>
        <begin position="168"/>
        <end position="188"/>
    </location>
</feature>
<reference evidence="9" key="1">
    <citation type="journal article" date="2021" name="Sci. Adv.">
        <title>The American lobster genome reveals insights on longevity, neural, and immune adaptations.</title>
        <authorList>
            <person name="Polinski J.M."/>
            <person name="Zimin A.V."/>
            <person name="Clark K.F."/>
            <person name="Kohn A.B."/>
            <person name="Sadowski N."/>
            <person name="Timp W."/>
            <person name="Ptitsyn A."/>
            <person name="Khanna P."/>
            <person name="Romanova D.Y."/>
            <person name="Williams P."/>
            <person name="Greenwood S.J."/>
            <person name="Moroz L.L."/>
            <person name="Walt D.R."/>
            <person name="Bodnar A.G."/>
        </authorList>
    </citation>
    <scope>NUCLEOTIDE SEQUENCE</scope>
    <source>
        <strain evidence="9">GMGI-L3</strain>
    </source>
</reference>
<protein>
    <recommendedName>
        <fullName evidence="8">Post-GPI attachment to proteins factor 3</fullName>
    </recommendedName>
</protein>
<dbReference type="GO" id="GO:0006506">
    <property type="term" value="P:GPI anchor biosynthetic process"/>
    <property type="evidence" value="ECO:0007669"/>
    <property type="project" value="UniProtKB-KW"/>
</dbReference>
<keyword evidence="7 8" id="KW-0472">Membrane</keyword>
<keyword evidence="4 8" id="KW-0812">Transmembrane</keyword>